<protein>
    <submittedName>
        <fullName evidence="8">Response regulator</fullName>
    </submittedName>
</protein>
<dbReference type="SMART" id="SM00448">
    <property type="entry name" value="REC"/>
    <property type="match status" value="1"/>
</dbReference>
<gene>
    <name evidence="8" type="ORF">UU65_C0005G0061</name>
</gene>
<proteinExistence type="predicted"/>
<reference evidence="8 9" key="1">
    <citation type="journal article" date="2015" name="Nature">
        <title>rRNA introns, odd ribosomes, and small enigmatic genomes across a large radiation of phyla.</title>
        <authorList>
            <person name="Brown C.T."/>
            <person name="Hug L.A."/>
            <person name="Thomas B.C."/>
            <person name="Sharon I."/>
            <person name="Castelle C.J."/>
            <person name="Singh A."/>
            <person name="Wilkins M.J."/>
            <person name="Williams K.H."/>
            <person name="Banfield J.F."/>
        </authorList>
    </citation>
    <scope>NUCLEOTIDE SEQUENCE [LARGE SCALE GENOMIC DNA]</scope>
</reference>
<organism evidence="8 9">
    <name type="scientific">candidate division CPR2 bacterium GW2011_GWC1_41_48</name>
    <dbReference type="NCBI Taxonomy" id="1618344"/>
    <lineage>
        <taxon>Bacteria</taxon>
        <taxon>Bacteria division CPR2</taxon>
    </lineage>
</organism>
<dbReference type="GO" id="GO:0000160">
    <property type="term" value="P:phosphorelay signal transduction system"/>
    <property type="evidence" value="ECO:0007669"/>
    <property type="project" value="UniProtKB-KW"/>
</dbReference>
<dbReference type="SUPFAM" id="SSF52172">
    <property type="entry name" value="CheY-like"/>
    <property type="match status" value="1"/>
</dbReference>
<dbReference type="PANTHER" id="PTHR44591:SF3">
    <property type="entry name" value="RESPONSE REGULATORY DOMAIN-CONTAINING PROTEIN"/>
    <property type="match status" value="1"/>
</dbReference>
<keyword evidence="4" id="KW-0238">DNA-binding</keyword>
<name>A0A0G0W712_UNCC2</name>
<dbReference type="InterPro" id="IPR001789">
    <property type="entry name" value="Sig_transdc_resp-reg_receiver"/>
</dbReference>
<evidence type="ECO:0000256" key="4">
    <source>
        <dbReference type="ARBA" id="ARBA00023125"/>
    </source>
</evidence>
<evidence type="ECO:0000256" key="1">
    <source>
        <dbReference type="ARBA" id="ARBA00022553"/>
    </source>
</evidence>
<accession>A0A0G0W712</accession>
<feature type="modified residue" description="4-aspartylphosphate" evidence="6">
    <location>
        <position position="56"/>
    </location>
</feature>
<keyword evidence="3" id="KW-0805">Transcription regulation</keyword>
<dbReference type="PATRIC" id="fig|1618344.3.peg.1120"/>
<dbReference type="PANTHER" id="PTHR44591">
    <property type="entry name" value="STRESS RESPONSE REGULATOR PROTEIN 1"/>
    <property type="match status" value="1"/>
</dbReference>
<evidence type="ECO:0000256" key="6">
    <source>
        <dbReference type="PROSITE-ProRule" id="PRU00169"/>
    </source>
</evidence>
<comment type="caution">
    <text evidence="8">The sequence shown here is derived from an EMBL/GenBank/DDBJ whole genome shotgun (WGS) entry which is preliminary data.</text>
</comment>
<dbReference type="CDD" id="cd17574">
    <property type="entry name" value="REC_OmpR"/>
    <property type="match status" value="1"/>
</dbReference>
<keyword evidence="5" id="KW-0804">Transcription</keyword>
<dbReference type="Pfam" id="PF00072">
    <property type="entry name" value="Response_reg"/>
    <property type="match status" value="1"/>
</dbReference>
<dbReference type="AlphaFoldDB" id="A0A0G0W712"/>
<dbReference type="Proteomes" id="UP000033869">
    <property type="component" value="Unassembled WGS sequence"/>
</dbReference>
<keyword evidence="2" id="KW-0902">Two-component regulatory system</keyword>
<dbReference type="InterPro" id="IPR011006">
    <property type="entry name" value="CheY-like_superfamily"/>
</dbReference>
<dbReference type="FunFam" id="3.40.50.2300:FF:000001">
    <property type="entry name" value="DNA-binding response regulator PhoB"/>
    <property type="match status" value="1"/>
</dbReference>
<dbReference type="PROSITE" id="PS50110">
    <property type="entry name" value="RESPONSE_REGULATORY"/>
    <property type="match status" value="1"/>
</dbReference>
<sequence length="131" mass="14856">MNENPQKILIVEDDLQLVDMYKKKFDLEGFVTEMAGDGEKALEKIQEFKPDIILLDIMMPKIDGLEVLKQIRADKETKDTLVIMLTNLSSESVAAQIHKLGATDYIVKADFTPLEVANRVKQIFKDSLSKD</sequence>
<dbReference type="EMBL" id="LCBL01000005">
    <property type="protein sequence ID" value="KKS08750.1"/>
    <property type="molecule type" value="Genomic_DNA"/>
</dbReference>
<evidence type="ECO:0000259" key="7">
    <source>
        <dbReference type="PROSITE" id="PS50110"/>
    </source>
</evidence>
<feature type="domain" description="Response regulatory" evidence="7">
    <location>
        <begin position="7"/>
        <end position="123"/>
    </location>
</feature>
<dbReference type="Gene3D" id="3.40.50.2300">
    <property type="match status" value="1"/>
</dbReference>
<dbReference type="GO" id="GO:0003677">
    <property type="term" value="F:DNA binding"/>
    <property type="evidence" value="ECO:0007669"/>
    <property type="project" value="UniProtKB-KW"/>
</dbReference>
<dbReference type="InterPro" id="IPR050595">
    <property type="entry name" value="Bact_response_regulator"/>
</dbReference>
<evidence type="ECO:0000256" key="5">
    <source>
        <dbReference type="ARBA" id="ARBA00023163"/>
    </source>
</evidence>
<evidence type="ECO:0000313" key="8">
    <source>
        <dbReference type="EMBL" id="KKS08750.1"/>
    </source>
</evidence>
<evidence type="ECO:0000256" key="2">
    <source>
        <dbReference type="ARBA" id="ARBA00023012"/>
    </source>
</evidence>
<evidence type="ECO:0000256" key="3">
    <source>
        <dbReference type="ARBA" id="ARBA00023015"/>
    </source>
</evidence>
<evidence type="ECO:0000313" key="9">
    <source>
        <dbReference type="Proteomes" id="UP000033869"/>
    </source>
</evidence>
<keyword evidence="1 6" id="KW-0597">Phosphoprotein</keyword>